<comment type="caution">
    <text evidence="1">The sequence shown here is derived from an EMBL/GenBank/DDBJ whole genome shotgun (WGS) entry which is preliminary data.</text>
</comment>
<protein>
    <submittedName>
        <fullName evidence="1">Uncharacterized protein</fullName>
    </submittedName>
</protein>
<dbReference type="EMBL" id="JAJSOF020000019">
    <property type="protein sequence ID" value="KAJ4437922.1"/>
    <property type="molecule type" value="Genomic_DNA"/>
</dbReference>
<reference evidence="1 2" key="1">
    <citation type="journal article" date="2022" name="Allergy">
        <title>Genome assembly and annotation of Periplaneta americana reveal a comprehensive cockroach allergen profile.</title>
        <authorList>
            <person name="Wang L."/>
            <person name="Xiong Q."/>
            <person name="Saelim N."/>
            <person name="Wang L."/>
            <person name="Nong W."/>
            <person name="Wan A.T."/>
            <person name="Shi M."/>
            <person name="Liu X."/>
            <person name="Cao Q."/>
            <person name="Hui J.H.L."/>
            <person name="Sookrung N."/>
            <person name="Leung T.F."/>
            <person name="Tungtrongchitr A."/>
            <person name="Tsui S.K.W."/>
        </authorList>
    </citation>
    <scope>NUCLEOTIDE SEQUENCE [LARGE SCALE GENOMIC DNA]</scope>
    <source>
        <strain evidence="1">PWHHKU_190912</strain>
    </source>
</reference>
<proteinExistence type="predicted"/>
<dbReference type="Proteomes" id="UP001148838">
    <property type="component" value="Unassembled WGS sequence"/>
</dbReference>
<gene>
    <name evidence="1" type="ORF">ANN_13861</name>
</gene>
<sequence length="122" mass="13847">MTGLCEGGNEPAGSLKAIDNKRILLMLGCSIVQIFSFEVDDDDDSDYDKYDDDDDDTTTMTMVMIKERRWEYAIRKVQDNRQGLELNGLHQLLVYADDVNVLGENPQTIRENTGILLEASKR</sequence>
<evidence type="ECO:0000313" key="2">
    <source>
        <dbReference type="Proteomes" id="UP001148838"/>
    </source>
</evidence>
<organism evidence="1 2">
    <name type="scientific">Periplaneta americana</name>
    <name type="common">American cockroach</name>
    <name type="synonym">Blatta americana</name>
    <dbReference type="NCBI Taxonomy" id="6978"/>
    <lineage>
        <taxon>Eukaryota</taxon>
        <taxon>Metazoa</taxon>
        <taxon>Ecdysozoa</taxon>
        <taxon>Arthropoda</taxon>
        <taxon>Hexapoda</taxon>
        <taxon>Insecta</taxon>
        <taxon>Pterygota</taxon>
        <taxon>Neoptera</taxon>
        <taxon>Polyneoptera</taxon>
        <taxon>Dictyoptera</taxon>
        <taxon>Blattodea</taxon>
        <taxon>Blattoidea</taxon>
        <taxon>Blattidae</taxon>
        <taxon>Blattinae</taxon>
        <taxon>Periplaneta</taxon>
    </lineage>
</organism>
<name>A0ABQ8SUT4_PERAM</name>
<accession>A0ABQ8SUT4</accession>
<keyword evidence="2" id="KW-1185">Reference proteome</keyword>
<evidence type="ECO:0000313" key="1">
    <source>
        <dbReference type="EMBL" id="KAJ4437922.1"/>
    </source>
</evidence>